<dbReference type="FunFam" id="2.60.40.150:FF:000190">
    <property type="entry name" value="ADP-ribosylation factor GTPase-activating protein AGD12"/>
    <property type="match status" value="1"/>
</dbReference>
<proteinExistence type="inferred from homology"/>
<dbReference type="NCBIfam" id="TIGR00756">
    <property type="entry name" value="PPR"/>
    <property type="match status" value="5"/>
</dbReference>
<evidence type="ECO:0000256" key="2">
    <source>
        <dbReference type="ARBA" id="ARBA00022468"/>
    </source>
</evidence>
<gene>
    <name evidence="12" type="ORF">V8G54_002577</name>
</gene>
<dbReference type="AlphaFoldDB" id="A0AAQ3SC07"/>
<dbReference type="PROSITE" id="PS51375">
    <property type="entry name" value="PPR"/>
    <property type="match status" value="4"/>
</dbReference>
<keyword evidence="2" id="KW-0343">GTPase activation</keyword>
<dbReference type="PROSITE" id="PS50004">
    <property type="entry name" value="C2"/>
    <property type="match status" value="1"/>
</dbReference>
<dbReference type="SMART" id="SM00239">
    <property type="entry name" value="C2"/>
    <property type="match status" value="1"/>
</dbReference>
<comment type="similarity">
    <text evidence="1">Belongs to the PPR family. PCMP-H subfamily.</text>
</comment>
<evidence type="ECO:0000313" key="12">
    <source>
        <dbReference type="EMBL" id="WVZ24033.1"/>
    </source>
</evidence>
<dbReference type="InterPro" id="IPR001164">
    <property type="entry name" value="ArfGAP_dom"/>
</dbReference>
<keyword evidence="13" id="KW-1185">Reference proteome</keyword>
<feature type="repeat" description="PPR" evidence="9">
    <location>
        <begin position="89"/>
        <end position="123"/>
    </location>
</feature>
<feature type="repeat" description="PPR" evidence="9">
    <location>
        <begin position="323"/>
        <end position="357"/>
    </location>
</feature>
<keyword evidence="4" id="KW-0677">Repeat</keyword>
<dbReference type="InterPro" id="IPR032867">
    <property type="entry name" value="DYW_dom"/>
</dbReference>
<evidence type="ECO:0000256" key="6">
    <source>
        <dbReference type="ARBA" id="ARBA00022833"/>
    </source>
</evidence>
<feature type="domain" description="C2" evidence="10">
    <location>
        <begin position="778"/>
        <end position="893"/>
    </location>
</feature>
<dbReference type="PANTHER" id="PTHR47926">
    <property type="entry name" value="PENTATRICOPEPTIDE REPEAT-CONTAINING PROTEIN"/>
    <property type="match status" value="1"/>
</dbReference>
<dbReference type="GO" id="GO:0008270">
    <property type="term" value="F:zinc ion binding"/>
    <property type="evidence" value="ECO:0007669"/>
    <property type="project" value="UniProtKB-KW"/>
</dbReference>
<dbReference type="InterPro" id="IPR038508">
    <property type="entry name" value="ArfGAP_dom_sf"/>
</dbReference>
<dbReference type="Pfam" id="PF13041">
    <property type="entry name" value="PPR_2"/>
    <property type="match status" value="2"/>
</dbReference>
<organism evidence="12 13">
    <name type="scientific">Vigna mungo</name>
    <name type="common">Black gram</name>
    <name type="synonym">Phaseolus mungo</name>
    <dbReference type="NCBI Taxonomy" id="3915"/>
    <lineage>
        <taxon>Eukaryota</taxon>
        <taxon>Viridiplantae</taxon>
        <taxon>Streptophyta</taxon>
        <taxon>Embryophyta</taxon>
        <taxon>Tracheophyta</taxon>
        <taxon>Spermatophyta</taxon>
        <taxon>Magnoliopsida</taxon>
        <taxon>eudicotyledons</taxon>
        <taxon>Gunneridae</taxon>
        <taxon>Pentapetalae</taxon>
        <taxon>rosids</taxon>
        <taxon>fabids</taxon>
        <taxon>Fabales</taxon>
        <taxon>Fabaceae</taxon>
        <taxon>Papilionoideae</taxon>
        <taxon>50 kb inversion clade</taxon>
        <taxon>NPAAA clade</taxon>
        <taxon>indigoferoid/millettioid clade</taxon>
        <taxon>Phaseoleae</taxon>
        <taxon>Vigna</taxon>
    </lineage>
</organism>
<dbReference type="Gene3D" id="1.10.220.150">
    <property type="entry name" value="Arf GTPase activating protein"/>
    <property type="match status" value="1"/>
</dbReference>
<feature type="repeat" description="PPR" evidence="9">
    <location>
        <begin position="25"/>
        <end position="59"/>
    </location>
</feature>
<dbReference type="PROSITE" id="PS50115">
    <property type="entry name" value="ARFGAP"/>
    <property type="match status" value="1"/>
</dbReference>
<evidence type="ECO:0000256" key="7">
    <source>
        <dbReference type="ARBA" id="ARBA00022837"/>
    </source>
</evidence>
<evidence type="ECO:0000256" key="5">
    <source>
        <dbReference type="ARBA" id="ARBA00022771"/>
    </source>
</evidence>
<evidence type="ECO:0000313" key="13">
    <source>
        <dbReference type="Proteomes" id="UP001374535"/>
    </source>
</evidence>
<dbReference type="SUPFAM" id="SSF49562">
    <property type="entry name" value="C2 domain (Calcium/lipid-binding domain, CaLB)"/>
    <property type="match status" value="1"/>
</dbReference>
<evidence type="ECO:0000256" key="3">
    <source>
        <dbReference type="ARBA" id="ARBA00022723"/>
    </source>
</evidence>
<dbReference type="InterPro" id="IPR046848">
    <property type="entry name" value="E_motif"/>
</dbReference>
<dbReference type="InterPro" id="IPR002885">
    <property type="entry name" value="PPR_rpt"/>
</dbReference>
<dbReference type="InterPro" id="IPR035892">
    <property type="entry name" value="C2_domain_sf"/>
</dbReference>
<dbReference type="Pfam" id="PF00168">
    <property type="entry name" value="C2"/>
    <property type="match status" value="1"/>
</dbReference>
<dbReference type="Gene3D" id="2.60.40.150">
    <property type="entry name" value="C2 domain"/>
    <property type="match status" value="1"/>
</dbReference>
<feature type="domain" description="Arf-GAP" evidence="11">
    <location>
        <begin position="635"/>
        <end position="758"/>
    </location>
</feature>
<sequence>MLHAYASNHRLYEAIDLFRQIPFKDVVSWNSMIKGCLHCGDIVTARKLFDEMPNRTVVSWTTLVDGLLRLGVVEEAEALFWAMDPMDRDVAAWNAMIHGYCGNGRVDDALRLFRQMPSKDVISWSCIIAGLDHNGESEQALVVFRDMVASGVCPSSVALVCGLSAAAKILAFHVGIQIHCSALKLGDWRFDEFVSASLVTFYSCCKQMESARWVFCEALCKNVVVWTALLTGYGFNDKHLEALEVFREMMRIGVIPNESSFTSALNSCCRLEDLERGKVIHAEVVKMGLESGGYVGGSLVVMYSKCGYVSDAVSVFKGINEKSVVSWNTVIVGCAQHGCGMWVLAFFNQMLRQRVDPDGITLTGLLSACSRSGMLQKARCIFRYFGQERSVTLTIEHYASMVDVLGRCGELEEAEALVMSMPMKASSMVWLALLSACRKHSNLDVAERAANRIFEMEPDCSAAYVLLSNLYASSSRWAEVALIRKKMKHNGVVKQPGSSWLTLKGQKHKFLSADRSHPLTEKIYQKLEWLGVKLKELGYVPDQQFALHDVETEQKEEMLSYHSERLAIAFALLSTVEGSTITYEILAAFIILRMAYVPVEIIGRTLFELQFELLLALKVAMSDNRSELGRPASSKRRLKDLLLQKDNRFCADCNAPDPQWASANIGVFICLKCCGVHRSLGAHVSKVLSVTLDEWSDEEINGMIEVGGNSSANSIYEAYISQGSVKPGPDASHEQRKNFIRSKYERQEFLKPSLRIKSGRMNPPSNISRGIMDGIMDNFRSISGSREEGKEGFIGNLKVKVIKGTDLAIRDMMTSDPYVIFTLGQQTVQTTVIKSNLNPVWNEELMLSVTRPFGLLNLKVFDYDLFSSDDIMGEADIDLHPLITSAMAYGDPSMFDDMQIGIWMKSQDNALIDDSEVKIVGGKVKQEILIKLQNVESGELELALEWMPLES</sequence>
<name>A0AAQ3SC07_VIGMU</name>
<evidence type="ECO:0000256" key="1">
    <source>
        <dbReference type="ARBA" id="ARBA00006643"/>
    </source>
</evidence>
<dbReference type="Pfam" id="PF14432">
    <property type="entry name" value="DYW_deaminase"/>
    <property type="match status" value="1"/>
</dbReference>
<dbReference type="SMART" id="SM00105">
    <property type="entry name" value="ArfGap"/>
    <property type="match status" value="1"/>
</dbReference>
<evidence type="ECO:0000256" key="4">
    <source>
        <dbReference type="ARBA" id="ARBA00022737"/>
    </source>
</evidence>
<evidence type="ECO:0000256" key="9">
    <source>
        <dbReference type="PROSITE-ProRule" id="PRU00708"/>
    </source>
</evidence>
<protein>
    <submittedName>
        <fullName evidence="12">Uncharacterized protein</fullName>
    </submittedName>
</protein>
<evidence type="ECO:0000256" key="8">
    <source>
        <dbReference type="PROSITE-ProRule" id="PRU00288"/>
    </source>
</evidence>
<reference evidence="12 13" key="1">
    <citation type="journal article" date="2023" name="Life. Sci Alliance">
        <title>Evolutionary insights into 3D genome organization and epigenetic landscape of Vigna mungo.</title>
        <authorList>
            <person name="Junaid A."/>
            <person name="Singh B."/>
            <person name="Bhatia S."/>
        </authorList>
    </citation>
    <scope>NUCLEOTIDE SEQUENCE [LARGE SCALE GENOMIC DNA]</scope>
    <source>
        <strain evidence="12">Urdbean</strain>
    </source>
</reference>
<evidence type="ECO:0000259" key="11">
    <source>
        <dbReference type="PROSITE" id="PS50115"/>
    </source>
</evidence>
<dbReference type="InterPro" id="IPR011990">
    <property type="entry name" value="TPR-like_helical_dom_sf"/>
</dbReference>
<keyword evidence="5 8" id="KW-0863">Zinc-finger</keyword>
<keyword evidence="6" id="KW-0862">Zinc</keyword>
<dbReference type="GO" id="GO:0003723">
    <property type="term" value="F:RNA binding"/>
    <property type="evidence" value="ECO:0007669"/>
    <property type="project" value="InterPro"/>
</dbReference>
<feature type="repeat" description="PPR" evidence="9">
    <location>
        <begin position="222"/>
        <end position="256"/>
    </location>
</feature>
<dbReference type="FunFam" id="1.25.40.10:FF:001308">
    <property type="entry name" value="pentatricopeptide repeat-containing protein At5g46460, mitochondrial"/>
    <property type="match status" value="1"/>
</dbReference>
<dbReference type="InterPro" id="IPR000008">
    <property type="entry name" value="C2_dom"/>
</dbReference>
<dbReference type="GO" id="GO:0005096">
    <property type="term" value="F:GTPase activator activity"/>
    <property type="evidence" value="ECO:0007669"/>
    <property type="project" value="UniProtKB-KW"/>
</dbReference>
<dbReference type="GO" id="GO:0009451">
    <property type="term" value="P:RNA modification"/>
    <property type="evidence" value="ECO:0007669"/>
    <property type="project" value="InterPro"/>
</dbReference>
<dbReference type="Pfam" id="PF20431">
    <property type="entry name" value="E_motif"/>
    <property type="match status" value="1"/>
</dbReference>
<keyword evidence="3" id="KW-0479">Metal-binding</keyword>
<dbReference type="Pfam" id="PF01535">
    <property type="entry name" value="PPR"/>
    <property type="match status" value="4"/>
</dbReference>
<dbReference type="Pfam" id="PF12854">
    <property type="entry name" value="PPR_1"/>
    <property type="match status" value="1"/>
</dbReference>
<dbReference type="CDD" id="cd08204">
    <property type="entry name" value="ArfGap"/>
    <property type="match status" value="1"/>
</dbReference>
<dbReference type="FunFam" id="1.25.40.10:FF:000351">
    <property type="entry name" value="Pentatricopeptide repeat-containing protein"/>
    <property type="match status" value="1"/>
</dbReference>
<keyword evidence="7" id="KW-0106">Calcium</keyword>
<dbReference type="Proteomes" id="UP001374535">
    <property type="component" value="Chromosome 1"/>
</dbReference>
<dbReference type="PRINTS" id="PR00405">
    <property type="entry name" value="REVINTRACTNG"/>
</dbReference>
<evidence type="ECO:0000259" key="10">
    <source>
        <dbReference type="PROSITE" id="PS50004"/>
    </source>
</evidence>
<dbReference type="EMBL" id="CP144700">
    <property type="protein sequence ID" value="WVZ24033.1"/>
    <property type="molecule type" value="Genomic_DNA"/>
</dbReference>
<dbReference type="InterPro" id="IPR037278">
    <property type="entry name" value="ARFGAP/RecO"/>
</dbReference>
<dbReference type="InterPro" id="IPR046960">
    <property type="entry name" value="PPR_At4g14850-like_plant"/>
</dbReference>
<dbReference type="CDD" id="cd04038">
    <property type="entry name" value="C2_ArfGAP"/>
    <property type="match status" value="1"/>
</dbReference>
<dbReference type="Pfam" id="PF01412">
    <property type="entry name" value="ArfGap"/>
    <property type="match status" value="1"/>
</dbReference>
<dbReference type="SUPFAM" id="SSF57863">
    <property type="entry name" value="ArfGap/RecO-like zinc finger"/>
    <property type="match status" value="1"/>
</dbReference>
<dbReference type="FunFam" id="1.10.220.150:FF:000009">
    <property type="entry name" value="stromal membrane-associated protein 1 isoform X1"/>
    <property type="match status" value="1"/>
</dbReference>
<dbReference type="Gene3D" id="1.25.40.10">
    <property type="entry name" value="Tetratricopeptide repeat domain"/>
    <property type="match status" value="4"/>
</dbReference>
<accession>A0AAQ3SC07</accession>